<proteinExistence type="predicted"/>
<evidence type="ECO:0000256" key="1">
    <source>
        <dbReference type="SAM" id="Phobius"/>
    </source>
</evidence>
<name>A0A182QJR5_9DIPT</name>
<dbReference type="EnsemblMetazoa" id="AFAF011648-RA">
    <property type="protein sequence ID" value="AFAF011648-PA"/>
    <property type="gene ID" value="AFAF011648"/>
</dbReference>
<dbReference type="Proteomes" id="UP000075886">
    <property type="component" value="Unassembled WGS sequence"/>
</dbReference>
<dbReference type="AlphaFoldDB" id="A0A182QJR5"/>
<sequence length="138" mass="15287">MYTGIIMGTGATTAYECRLAEEPMVGGEMVKLLIEGIQFQATSAIIIIIIITVIIGVVTFGLMVRIRPATPRPMSVVVDAGIEQPLLGRGQIRRRARRSMMMMVQVMPQVMVQMLQRGVTIDRIDTLRVRFPSPGTVR</sequence>
<keyword evidence="1" id="KW-1133">Transmembrane helix</keyword>
<reference evidence="2" key="2">
    <citation type="submission" date="2020-05" db="UniProtKB">
        <authorList>
            <consortium name="EnsemblMetazoa"/>
        </authorList>
    </citation>
    <scope>IDENTIFICATION</scope>
    <source>
        <strain evidence="2">FAR1</strain>
    </source>
</reference>
<feature type="transmembrane region" description="Helical" evidence="1">
    <location>
        <begin position="39"/>
        <end position="64"/>
    </location>
</feature>
<keyword evidence="3" id="KW-1185">Reference proteome</keyword>
<reference evidence="3" key="1">
    <citation type="submission" date="2014-01" db="EMBL/GenBank/DDBJ databases">
        <title>The Genome Sequence of Anopheles farauti FAR1 (V2).</title>
        <authorList>
            <consortium name="The Broad Institute Genomics Platform"/>
            <person name="Neafsey D.E."/>
            <person name="Besansky N."/>
            <person name="Howell P."/>
            <person name="Walton C."/>
            <person name="Young S.K."/>
            <person name="Zeng Q."/>
            <person name="Gargeya S."/>
            <person name="Fitzgerald M."/>
            <person name="Haas B."/>
            <person name="Abouelleil A."/>
            <person name="Allen A.W."/>
            <person name="Alvarado L."/>
            <person name="Arachchi H.M."/>
            <person name="Berlin A.M."/>
            <person name="Chapman S.B."/>
            <person name="Gainer-Dewar J."/>
            <person name="Goldberg J."/>
            <person name="Griggs A."/>
            <person name="Gujja S."/>
            <person name="Hansen M."/>
            <person name="Howarth C."/>
            <person name="Imamovic A."/>
            <person name="Ireland A."/>
            <person name="Larimer J."/>
            <person name="McCowan C."/>
            <person name="Murphy C."/>
            <person name="Pearson M."/>
            <person name="Poon T.W."/>
            <person name="Priest M."/>
            <person name="Roberts A."/>
            <person name="Saif S."/>
            <person name="Shea T."/>
            <person name="Sisk P."/>
            <person name="Sykes S."/>
            <person name="Wortman J."/>
            <person name="Nusbaum C."/>
            <person name="Birren B."/>
        </authorList>
    </citation>
    <scope>NUCLEOTIDE SEQUENCE [LARGE SCALE GENOMIC DNA]</scope>
    <source>
        <strain evidence="3">FAR1</strain>
    </source>
</reference>
<evidence type="ECO:0000313" key="2">
    <source>
        <dbReference type="EnsemblMetazoa" id="AFAF011648-PA"/>
    </source>
</evidence>
<accession>A0A182QJR5</accession>
<dbReference type="EMBL" id="AXCN02001910">
    <property type="status" value="NOT_ANNOTATED_CDS"/>
    <property type="molecule type" value="Genomic_DNA"/>
</dbReference>
<evidence type="ECO:0000313" key="3">
    <source>
        <dbReference type="Proteomes" id="UP000075886"/>
    </source>
</evidence>
<protein>
    <submittedName>
        <fullName evidence="2">Uncharacterized protein</fullName>
    </submittedName>
</protein>
<dbReference type="VEuPathDB" id="VectorBase:AFAF011648"/>
<organism evidence="2 3">
    <name type="scientific">Anopheles farauti</name>
    <dbReference type="NCBI Taxonomy" id="69004"/>
    <lineage>
        <taxon>Eukaryota</taxon>
        <taxon>Metazoa</taxon>
        <taxon>Ecdysozoa</taxon>
        <taxon>Arthropoda</taxon>
        <taxon>Hexapoda</taxon>
        <taxon>Insecta</taxon>
        <taxon>Pterygota</taxon>
        <taxon>Neoptera</taxon>
        <taxon>Endopterygota</taxon>
        <taxon>Diptera</taxon>
        <taxon>Nematocera</taxon>
        <taxon>Culicoidea</taxon>
        <taxon>Culicidae</taxon>
        <taxon>Anophelinae</taxon>
        <taxon>Anopheles</taxon>
    </lineage>
</organism>
<keyword evidence="1" id="KW-0472">Membrane</keyword>
<keyword evidence="1" id="KW-0812">Transmembrane</keyword>